<gene>
    <name evidence="1" type="ORF">N7Z68_11695</name>
</gene>
<proteinExistence type="predicted"/>
<dbReference type="Proteomes" id="UP001148125">
    <property type="component" value="Unassembled WGS sequence"/>
</dbReference>
<sequence length="192" mass="21770">MNLPQLHISTNRAEIGIRSQKPAMRIQQPHADLKIDQNYIDILRISKRASKLHIDQSQAFADANLKNSKQLLSDVVNRGEQKAMQYIAKVAQQGDQLMKIENGDGAIQQIAKSNSQFKTYDFNVGMIPRPFSVKINYDPGETNIQVNRQDVQISVNRNEPRIDIPKWQSQAYLKQKNSISFQAVGINVNKGL</sequence>
<evidence type="ECO:0000313" key="2">
    <source>
        <dbReference type="Proteomes" id="UP001148125"/>
    </source>
</evidence>
<name>A0ABT5VII2_9BACI</name>
<keyword evidence="2" id="KW-1185">Reference proteome</keyword>
<dbReference type="Pfam" id="PF20074">
    <property type="entry name" value="DUF6470"/>
    <property type="match status" value="1"/>
</dbReference>
<organism evidence="1 2">
    <name type="scientific">Alkalihalobacterium chitinilyticum</name>
    <dbReference type="NCBI Taxonomy" id="2980103"/>
    <lineage>
        <taxon>Bacteria</taxon>
        <taxon>Bacillati</taxon>
        <taxon>Bacillota</taxon>
        <taxon>Bacilli</taxon>
        <taxon>Bacillales</taxon>
        <taxon>Bacillaceae</taxon>
        <taxon>Alkalihalobacterium</taxon>
    </lineage>
</organism>
<protein>
    <submittedName>
        <fullName evidence="1">DUF6470 family protein</fullName>
    </submittedName>
</protein>
<dbReference type="EMBL" id="JAOTPO010000007">
    <property type="protein sequence ID" value="MDE5414044.1"/>
    <property type="molecule type" value="Genomic_DNA"/>
</dbReference>
<reference evidence="1" key="1">
    <citation type="submission" date="2024-05" db="EMBL/GenBank/DDBJ databases">
        <title>Alkalihalobacillus sp. strain MEB203 novel alkaliphilic bacterium from Lonar Lake, India.</title>
        <authorList>
            <person name="Joshi A."/>
            <person name="Thite S."/>
            <person name="Mengade P."/>
        </authorList>
    </citation>
    <scope>NUCLEOTIDE SEQUENCE</scope>
    <source>
        <strain evidence="1">MEB 203</strain>
    </source>
</reference>
<evidence type="ECO:0000313" key="1">
    <source>
        <dbReference type="EMBL" id="MDE5414044.1"/>
    </source>
</evidence>
<dbReference type="RefSeq" id="WP_275118660.1">
    <property type="nucleotide sequence ID" value="NZ_JAOTPO010000007.1"/>
</dbReference>
<comment type="caution">
    <text evidence="1">The sequence shown here is derived from an EMBL/GenBank/DDBJ whole genome shotgun (WGS) entry which is preliminary data.</text>
</comment>
<accession>A0ABT5VII2</accession>
<dbReference type="InterPro" id="IPR045527">
    <property type="entry name" value="DUF6470"/>
</dbReference>